<evidence type="ECO:0000313" key="2">
    <source>
        <dbReference type="Proteomes" id="UP000183400"/>
    </source>
</evidence>
<dbReference type="OrthoDB" id="237405at2"/>
<reference evidence="2" key="1">
    <citation type="submission" date="2016-10" db="EMBL/GenBank/DDBJ databases">
        <authorList>
            <person name="Varghese N."/>
            <person name="Submissions S."/>
        </authorList>
    </citation>
    <scope>NUCLEOTIDE SEQUENCE [LARGE SCALE GENOMIC DNA]</scope>
    <source>
        <strain evidence="2">DSM 27839</strain>
    </source>
</reference>
<name>A0A1H3F7C0_9RHOB</name>
<evidence type="ECO:0000313" key="1">
    <source>
        <dbReference type="EMBL" id="SDX86795.1"/>
    </source>
</evidence>
<gene>
    <name evidence="1" type="ORF">SAMN05444358_11382</name>
</gene>
<organism evidence="1 2">
    <name type="scientific">Ruegeria halocynthiae</name>
    <dbReference type="NCBI Taxonomy" id="985054"/>
    <lineage>
        <taxon>Bacteria</taxon>
        <taxon>Pseudomonadati</taxon>
        <taxon>Pseudomonadota</taxon>
        <taxon>Alphaproteobacteria</taxon>
        <taxon>Rhodobacterales</taxon>
        <taxon>Roseobacteraceae</taxon>
        <taxon>Ruegeria</taxon>
    </lineage>
</organism>
<keyword evidence="2" id="KW-1185">Reference proteome</keyword>
<protein>
    <submittedName>
        <fullName evidence="1">Uncharacterized protein</fullName>
    </submittedName>
</protein>
<dbReference type="RefSeq" id="WP_143030634.1">
    <property type="nucleotide sequence ID" value="NZ_FNNP01000013.1"/>
</dbReference>
<accession>A0A1H3F7C0</accession>
<dbReference type="Proteomes" id="UP000183400">
    <property type="component" value="Unassembled WGS sequence"/>
</dbReference>
<dbReference type="EMBL" id="FNNP01000013">
    <property type="protein sequence ID" value="SDX86795.1"/>
    <property type="molecule type" value="Genomic_DNA"/>
</dbReference>
<proteinExistence type="predicted"/>
<dbReference type="AlphaFoldDB" id="A0A1H3F7C0"/>
<sequence>MTGLLKVETHDFVTNALFVHKPAKQVALSVYRDEGLDAEAVIVVVCIGALEFIDLASAENPSMSIGPAPTAGAFEFDTPN</sequence>